<proteinExistence type="predicted"/>
<evidence type="ECO:0000313" key="3">
    <source>
        <dbReference type="Proteomes" id="UP000018888"/>
    </source>
</evidence>
<protein>
    <submittedName>
        <fullName evidence="2">Uncharacterized protein</fullName>
    </submittedName>
</protein>
<evidence type="ECO:0000313" key="2">
    <source>
        <dbReference type="EMBL" id="POG76494.1"/>
    </source>
</evidence>
<organism evidence="2 3">
    <name type="scientific">Rhizophagus irregularis (strain DAOM 181602 / DAOM 197198 / MUCL 43194)</name>
    <name type="common">Arbuscular mycorrhizal fungus</name>
    <name type="synonym">Glomus intraradices</name>
    <dbReference type="NCBI Taxonomy" id="747089"/>
    <lineage>
        <taxon>Eukaryota</taxon>
        <taxon>Fungi</taxon>
        <taxon>Fungi incertae sedis</taxon>
        <taxon>Mucoromycota</taxon>
        <taxon>Glomeromycotina</taxon>
        <taxon>Glomeromycetes</taxon>
        <taxon>Glomerales</taxon>
        <taxon>Glomeraceae</taxon>
        <taxon>Rhizophagus</taxon>
    </lineage>
</organism>
<sequence length="203" mass="23827">MKNLLKGQIPEEYRLDYGKTFSEQTAKIYEKLIPELKKLMSGHYNPSLKHLLRNVLDPEAEYIQHAKKQRERIYDDDMYFTSSEPLKNAPKWALDKAKMYETDETNETNDISEYDVADDVIDDLIQSYEDCEPIEPNLTEPYSDFLLNSAEMNSIRPEDLDEIGESSTTQQRAERSQKGKEKDTKEAKEDEEIYEIFEADKYN</sequence>
<feature type="region of interest" description="Disordered" evidence="1">
    <location>
        <begin position="133"/>
        <end position="203"/>
    </location>
</feature>
<gene>
    <name evidence="2" type="ORF">GLOIN_2v1474530</name>
</gene>
<keyword evidence="3" id="KW-1185">Reference proteome</keyword>
<evidence type="ECO:0000256" key="1">
    <source>
        <dbReference type="SAM" id="MobiDB-lite"/>
    </source>
</evidence>
<feature type="compositionally biased region" description="Basic and acidic residues" evidence="1">
    <location>
        <begin position="172"/>
        <end position="188"/>
    </location>
</feature>
<reference evidence="2 3" key="1">
    <citation type="journal article" date="2013" name="Proc. Natl. Acad. Sci. U.S.A.">
        <title>Genome of an arbuscular mycorrhizal fungus provides insight into the oldest plant symbiosis.</title>
        <authorList>
            <person name="Tisserant E."/>
            <person name="Malbreil M."/>
            <person name="Kuo A."/>
            <person name="Kohler A."/>
            <person name="Symeonidi A."/>
            <person name="Balestrini R."/>
            <person name="Charron P."/>
            <person name="Duensing N."/>
            <person name="Frei Dit Frey N."/>
            <person name="Gianinazzi-Pearson V."/>
            <person name="Gilbert L.B."/>
            <person name="Handa Y."/>
            <person name="Herr J.R."/>
            <person name="Hijri M."/>
            <person name="Koul R."/>
            <person name="Kawaguchi M."/>
            <person name="Krajinski F."/>
            <person name="Lammers P.J."/>
            <person name="Masclaux F.G."/>
            <person name="Murat C."/>
            <person name="Morin E."/>
            <person name="Ndikumana S."/>
            <person name="Pagni M."/>
            <person name="Petitpierre D."/>
            <person name="Requena N."/>
            <person name="Rosikiewicz P."/>
            <person name="Riley R."/>
            <person name="Saito K."/>
            <person name="San Clemente H."/>
            <person name="Shapiro H."/>
            <person name="van Tuinen D."/>
            <person name="Becard G."/>
            <person name="Bonfante P."/>
            <person name="Paszkowski U."/>
            <person name="Shachar-Hill Y.Y."/>
            <person name="Tuskan G.A."/>
            <person name="Young P.W."/>
            <person name="Sanders I.R."/>
            <person name="Henrissat B."/>
            <person name="Rensing S.A."/>
            <person name="Grigoriev I.V."/>
            <person name="Corradi N."/>
            <person name="Roux C."/>
            <person name="Martin F."/>
        </authorList>
    </citation>
    <scope>NUCLEOTIDE SEQUENCE [LARGE SCALE GENOMIC DNA]</scope>
    <source>
        <strain evidence="2 3">DAOM 197198</strain>
    </source>
</reference>
<reference evidence="2 3" key="2">
    <citation type="journal article" date="2018" name="New Phytol.">
        <title>High intraspecific genome diversity in the model arbuscular mycorrhizal symbiont Rhizophagus irregularis.</title>
        <authorList>
            <person name="Chen E.C.H."/>
            <person name="Morin E."/>
            <person name="Beaudet D."/>
            <person name="Noel J."/>
            <person name="Yildirir G."/>
            <person name="Ndikumana S."/>
            <person name="Charron P."/>
            <person name="St-Onge C."/>
            <person name="Giorgi J."/>
            <person name="Kruger M."/>
            <person name="Marton T."/>
            <person name="Ropars J."/>
            <person name="Grigoriev I.V."/>
            <person name="Hainaut M."/>
            <person name="Henrissat B."/>
            <person name="Roux C."/>
            <person name="Martin F."/>
            <person name="Corradi N."/>
        </authorList>
    </citation>
    <scope>NUCLEOTIDE SEQUENCE [LARGE SCALE GENOMIC DNA]</scope>
    <source>
        <strain evidence="2 3">DAOM 197198</strain>
    </source>
</reference>
<dbReference type="Proteomes" id="UP000018888">
    <property type="component" value="Unassembled WGS sequence"/>
</dbReference>
<comment type="caution">
    <text evidence="2">The sequence shown here is derived from an EMBL/GenBank/DDBJ whole genome shotgun (WGS) entry which is preliminary data.</text>
</comment>
<name>A0A2P4QFU1_RHIID</name>
<dbReference type="AlphaFoldDB" id="A0A2P4QFU1"/>
<dbReference type="VEuPathDB" id="FungiDB:RhiirFUN_008974"/>
<dbReference type="EMBL" id="AUPC02000049">
    <property type="protein sequence ID" value="POG76494.1"/>
    <property type="molecule type" value="Genomic_DNA"/>
</dbReference>
<accession>A0A2P4QFU1</accession>